<gene>
    <name evidence="2" type="ORF">BJP34_06585</name>
</gene>
<dbReference type="EMBL" id="CP017599">
    <property type="protein sequence ID" value="AOW99159.1"/>
    <property type="molecule type" value="Genomic_DNA"/>
</dbReference>
<dbReference type="Proteomes" id="UP000177870">
    <property type="component" value="Chromosome"/>
</dbReference>
<dbReference type="OrthoDB" id="9922313at2"/>
<evidence type="ECO:0000313" key="2">
    <source>
        <dbReference type="EMBL" id="AOW99159.1"/>
    </source>
</evidence>
<dbReference type="AlphaFoldDB" id="A0A1D8TNE8"/>
<dbReference type="KEGG" id="mpro:BJP34_06585"/>
<sequence length="291" mass="32775">MTEFEPAATKSDNYIEKPKEREKLEDWYRREKRLQIIIILIFSALLIISSFGQFALLDYSFGERLALSKGDKIFGIETKNLLSLLITGALPITSIVDGSGILTKKIKIPLPLTNGLSIIWLVLLGDIFLNFQAVLVSNESGSADQLIPVIAFVVAIIFSIASLCLSRGIVAASKKFMAARKNLQILMVYGINPIPLYNNTKQLTLRKEDPATITDPEQERKIVVEEINQHKEALELVIKLDKNKLRQPKINANQKSKTLESIKQLFKPILERLSETRCRQKNNVNDVDKTA</sequence>
<proteinExistence type="predicted"/>
<protein>
    <submittedName>
        <fullName evidence="2">Uncharacterized protein</fullName>
    </submittedName>
</protein>
<feature type="transmembrane region" description="Helical" evidence="1">
    <location>
        <begin position="36"/>
        <end position="61"/>
    </location>
</feature>
<feature type="transmembrane region" description="Helical" evidence="1">
    <location>
        <begin position="115"/>
        <end position="135"/>
    </location>
</feature>
<organism evidence="2 3">
    <name type="scientific">Moorena producens PAL-8-15-08-1</name>
    <dbReference type="NCBI Taxonomy" id="1458985"/>
    <lineage>
        <taxon>Bacteria</taxon>
        <taxon>Bacillati</taxon>
        <taxon>Cyanobacteriota</taxon>
        <taxon>Cyanophyceae</taxon>
        <taxon>Coleofasciculales</taxon>
        <taxon>Coleofasciculaceae</taxon>
        <taxon>Moorena</taxon>
    </lineage>
</organism>
<accession>A0A1D8TNE8</accession>
<evidence type="ECO:0000313" key="3">
    <source>
        <dbReference type="Proteomes" id="UP000177870"/>
    </source>
</evidence>
<feature type="transmembrane region" description="Helical" evidence="1">
    <location>
        <begin position="147"/>
        <end position="170"/>
    </location>
</feature>
<reference evidence="3" key="1">
    <citation type="submission" date="2016-10" db="EMBL/GenBank/DDBJ databases">
        <title>Comparative genomics uncovers the prolific and rare metabolic potential of the cyanobacterial genus Moorea.</title>
        <authorList>
            <person name="Leao T."/>
            <person name="Castelao G."/>
            <person name="Korobeynikov A."/>
            <person name="Monroe E.A."/>
            <person name="Podell S."/>
            <person name="Glukhov E."/>
            <person name="Allen E."/>
            <person name="Gerwick W.H."/>
            <person name="Gerwick L."/>
        </authorList>
    </citation>
    <scope>NUCLEOTIDE SEQUENCE [LARGE SCALE GENOMIC DNA]</scope>
    <source>
        <strain evidence="3">PAL-8-15-08-1</strain>
    </source>
</reference>
<dbReference type="RefSeq" id="WP_070391651.1">
    <property type="nucleotide sequence ID" value="NZ_CP017599.1"/>
</dbReference>
<keyword evidence="1" id="KW-1133">Transmembrane helix</keyword>
<keyword evidence="1" id="KW-0812">Transmembrane</keyword>
<name>A0A1D8TNE8_9CYAN</name>
<evidence type="ECO:0000256" key="1">
    <source>
        <dbReference type="SAM" id="Phobius"/>
    </source>
</evidence>
<feature type="transmembrane region" description="Helical" evidence="1">
    <location>
        <begin position="81"/>
        <end position="103"/>
    </location>
</feature>
<keyword evidence="1" id="KW-0472">Membrane</keyword>